<keyword evidence="1" id="KW-0472">Membrane</keyword>
<dbReference type="Proteomes" id="UP000596661">
    <property type="component" value="Chromosome 3"/>
</dbReference>
<evidence type="ECO:0000256" key="1">
    <source>
        <dbReference type="SAM" id="Phobius"/>
    </source>
</evidence>
<feature type="transmembrane region" description="Helical" evidence="1">
    <location>
        <begin position="174"/>
        <end position="191"/>
    </location>
</feature>
<dbReference type="Pfam" id="PF04578">
    <property type="entry name" value="DUF594"/>
    <property type="match status" value="1"/>
</dbReference>
<evidence type="ECO:0000313" key="3">
    <source>
        <dbReference type="EnsemblPlants" id="cds.evm.model.03.1740"/>
    </source>
</evidence>
<dbReference type="InterPro" id="IPR007658">
    <property type="entry name" value="DUF594"/>
</dbReference>
<dbReference type="InterPro" id="IPR025315">
    <property type="entry name" value="DUF4220"/>
</dbReference>
<name>A0A803P6H1_CANSA</name>
<dbReference type="Gramene" id="evm.model.03.1740">
    <property type="protein sequence ID" value="cds.evm.model.03.1740"/>
    <property type="gene ID" value="evm.TU.03.1740"/>
</dbReference>
<dbReference type="OMA" id="ANHISAF"/>
<dbReference type="AlphaFoldDB" id="A0A803P6H1"/>
<dbReference type="EMBL" id="UZAU01000331">
    <property type="status" value="NOT_ANNOTATED_CDS"/>
    <property type="molecule type" value="Genomic_DNA"/>
</dbReference>
<dbReference type="EnsemblPlants" id="evm.model.03.1740">
    <property type="protein sequence ID" value="cds.evm.model.03.1740"/>
    <property type="gene ID" value="evm.TU.03.1740"/>
</dbReference>
<reference evidence="3" key="2">
    <citation type="submission" date="2021-03" db="UniProtKB">
        <authorList>
            <consortium name="EnsemblPlants"/>
        </authorList>
    </citation>
    <scope>IDENTIFICATION</scope>
</reference>
<feature type="domain" description="DUF4220" evidence="2">
    <location>
        <begin position="1"/>
        <end position="229"/>
    </location>
</feature>
<accession>A0A803P6H1</accession>
<protein>
    <recommendedName>
        <fullName evidence="2">DUF4220 domain-containing protein</fullName>
    </recommendedName>
</protein>
<proteinExistence type="predicted"/>
<keyword evidence="1" id="KW-0812">Transmembrane</keyword>
<keyword evidence="1" id="KW-1133">Transmembrane helix</keyword>
<dbReference type="PANTHER" id="PTHR31325">
    <property type="entry name" value="OS01G0798800 PROTEIN-RELATED"/>
    <property type="match status" value="1"/>
</dbReference>
<reference evidence="3" key="1">
    <citation type="submission" date="2018-11" db="EMBL/GenBank/DDBJ databases">
        <authorList>
            <person name="Grassa J C."/>
        </authorList>
    </citation>
    <scope>NUCLEOTIDE SEQUENCE [LARGE SCALE GENOMIC DNA]</scope>
</reference>
<organism evidence="3 4">
    <name type="scientific">Cannabis sativa</name>
    <name type="common">Hemp</name>
    <name type="synonym">Marijuana</name>
    <dbReference type="NCBI Taxonomy" id="3483"/>
    <lineage>
        <taxon>Eukaryota</taxon>
        <taxon>Viridiplantae</taxon>
        <taxon>Streptophyta</taxon>
        <taxon>Embryophyta</taxon>
        <taxon>Tracheophyta</taxon>
        <taxon>Spermatophyta</taxon>
        <taxon>Magnoliopsida</taxon>
        <taxon>eudicotyledons</taxon>
        <taxon>Gunneridae</taxon>
        <taxon>Pentapetalae</taxon>
        <taxon>rosids</taxon>
        <taxon>fabids</taxon>
        <taxon>Rosales</taxon>
        <taxon>Cannabaceae</taxon>
        <taxon>Cannabis</taxon>
    </lineage>
</organism>
<keyword evidence="4" id="KW-1185">Reference proteome</keyword>
<evidence type="ECO:0000259" key="2">
    <source>
        <dbReference type="Pfam" id="PF13968"/>
    </source>
</evidence>
<sequence>MERTLALYLASSDHFGAASLPKPNPGWVIEVAPASIAAAETAKPPAAAVTDSSIIQVSNDHQEIGESDDEIKLMQVAYKFHDNFKGLIVGFGLSSKCQESSRKAFMKANHISAFKVVEIELSIFYEVLYTKAIVIRNRMGYIFRFIGFSFVVVALIFFTLFADKDGFEEIDIGLTYALLIGAIAIDLISIVHDQLISSDWTLGALCERWENVTDDMKASIFNEMVKMVESSSSNQAERYQGLRRYSRNRVIETEFMARIEYVNSLIGEKAYLPELLTYHLAIEIYSTCTKVLKGSVLLIISRYLFYLMVTQPTMLSPNLGNWEETYQETVNDIKKFLEKNNNHLEACEKIKGSFSAIIGSSDDRCFEEMGENKGLFLKACVLARKLLLGDDEEKDELESKLLGLLVKGAMNCEPVIHGQRLSKGGELLSFVWLLSNHFGLQVLDSKEN</sequence>
<feature type="transmembrane region" description="Helical" evidence="1">
    <location>
        <begin position="141"/>
        <end position="162"/>
    </location>
</feature>
<evidence type="ECO:0000313" key="4">
    <source>
        <dbReference type="Proteomes" id="UP000596661"/>
    </source>
</evidence>
<dbReference type="Pfam" id="PF13968">
    <property type="entry name" value="DUF4220"/>
    <property type="match status" value="1"/>
</dbReference>